<keyword evidence="1" id="KW-0805">Transcription regulation</keyword>
<evidence type="ECO:0000256" key="5">
    <source>
        <dbReference type="SAM" id="MobiDB-lite"/>
    </source>
</evidence>
<dbReference type="InterPro" id="IPR036864">
    <property type="entry name" value="Zn2-C6_fun-type_DNA-bd_sf"/>
</dbReference>
<dbReference type="GO" id="GO:0008270">
    <property type="term" value="F:zinc ion binding"/>
    <property type="evidence" value="ECO:0007669"/>
    <property type="project" value="InterPro"/>
</dbReference>
<evidence type="ECO:0000256" key="1">
    <source>
        <dbReference type="ARBA" id="ARBA00023015"/>
    </source>
</evidence>
<evidence type="ECO:0000256" key="4">
    <source>
        <dbReference type="ARBA" id="ARBA00023242"/>
    </source>
</evidence>
<feature type="region of interest" description="Disordered" evidence="5">
    <location>
        <begin position="69"/>
        <end position="104"/>
    </location>
</feature>
<name>A0A9W9K9Q7_9EURO</name>
<evidence type="ECO:0000313" key="7">
    <source>
        <dbReference type="EMBL" id="KAJ5097786.1"/>
    </source>
</evidence>
<reference evidence="7" key="2">
    <citation type="journal article" date="2023" name="IMA Fungus">
        <title>Comparative genomic study of the Penicillium genus elucidates a diverse pangenome and 15 lateral gene transfer events.</title>
        <authorList>
            <person name="Petersen C."/>
            <person name="Sorensen T."/>
            <person name="Nielsen M.R."/>
            <person name="Sondergaard T.E."/>
            <person name="Sorensen J.L."/>
            <person name="Fitzpatrick D.A."/>
            <person name="Frisvad J.C."/>
            <person name="Nielsen K.L."/>
        </authorList>
    </citation>
    <scope>NUCLEOTIDE SEQUENCE</scope>
    <source>
        <strain evidence="7">IBT 30069</strain>
    </source>
</reference>
<organism evidence="7 8">
    <name type="scientific">Penicillium angulare</name>
    <dbReference type="NCBI Taxonomy" id="116970"/>
    <lineage>
        <taxon>Eukaryota</taxon>
        <taxon>Fungi</taxon>
        <taxon>Dikarya</taxon>
        <taxon>Ascomycota</taxon>
        <taxon>Pezizomycotina</taxon>
        <taxon>Eurotiomycetes</taxon>
        <taxon>Eurotiomycetidae</taxon>
        <taxon>Eurotiales</taxon>
        <taxon>Aspergillaceae</taxon>
        <taxon>Penicillium</taxon>
    </lineage>
</organism>
<feature type="domain" description="Zn(2)-C6 fungal-type" evidence="6">
    <location>
        <begin position="18"/>
        <end position="46"/>
    </location>
</feature>
<evidence type="ECO:0000256" key="3">
    <source>
        <dbReference type="ARBA" id="ARBA00023163"/>
    </source>
</evidence>
<dbReference type="GO" id="GO:0003677">
    <property type="term" value="F:DNA binding"/>
    <property type="evidence" value="ECO:0007669"/>
    <property type="project" value="UniProtKB-KW"/>
</dbReference>
<dbReference type="InterPro" id="IPR001138">
    <property type="entry name" value="Zn2Cys6_DnaBD"/>
</dbReference>
<keyword evidence="2" id="KW-0238">DNA-binding</keyword>
<dbReference type="EMBL" id="JAPQKH010000005">
    <property type="protein sequence ID" value="KAJ5097786.1"/>
    <property type="molecule type" value="Genomic_DNA"/>
</dbReference>
<comment type="caution">
    <text evidence="7">The sequence shown here is derived from an EMBL/GenBank/DDBJ whole genome shotgun (WGS) entry which is preliminary data.</text>
</comment>
<evidence type="ECO:0000313" key="8">
    <source>
        <dbReference type="Proteomes" id="UP001149165"/>
    </source>
</evidence>
<dbReference type="Pfam" id="PF11951">
    <property type="entry name" value="Fungal_trans_2"/>
    <property type="match status" value="1"/>
</dbReference>
<dbReference type="InterPro" id="IPR021858">
    <property type="entry name" value="Fun_TF"/>
</dbReference>
<gene>
    <name evidence="7" type="ORF">N7456_008507</name>
</gene>
<dbReference type="CDD" id="cd00067">
    <property type="entry name" value="GAL4"/>
    <property type="match status" value="1"/>
</dbReference>
<dbReference type="Pfam" id="PF00172">
    <property type="entry name" value="Zn_clus"/>
    <property type="match status" value="1"/>
</dbReference>
<protein>
    <recommendedName>
        <fullName evidence="6">Zn(2)-C6 fungal-type domain-containing protein</fullName>
    </recommendedName>
</protein>
<dbReference type="InterPro" id="IPR053178">
    <property type="entry name" value="Osmoadaptation_assoc"/>
</dbReference>
<keyword evidence="3" id="KW-0804">Transcription</keyword>
<evidence type="ECO:0000256" key="2">
    <source>
        <dbReference type="ARBA" id="ARBA00023125"/>
    </source>
</evidence>
<sequence>MLAYRTDPSLPSVPRSKGCLTCVKRKTRCDGRRPTCFACENRKQVCGGYRRNEFVFLNEGWRSLGVASEPRRNTNRRRINTKNSSANRSALTNPEPTIPTTFSESTDLSLDSSVLSLCSSPKIDRSHLHIAYFLHSFGTRPGQALASLGHLFRHYIPMALSKGSSNVNGFRSCSSATPVVFAVDALAYCHFGTANADQISVQRSFHEYGMALQYMSTRLHEMQRVGSSFNDISDEDWQHFAFFCLVMAFWEMKMSPVSRNWEKHLRSLAASILLRGADHLYSRSNSQLLASSRLLLTLSVGEPNDWQQRSPIRFAWLTEVKLALGETQDPNASSDYELYLSIDALMADVTIIVSTASQFDQLLSQGSTAMGLVTLYEQMEIILSQQEARLARWNRNVSEISLSSWLSLHPDMATDPVSNAFWTSMNDPDVRPCFDTVLTFRTMLEYHSLTLYWTITMSLRLVLSDMLIYVISTGMDGIPASSAGKVEDHRVQLMDYAINVLRTICYAIDTENRAIGPFVFATAFQLAIAVLEREHGFLQTNPGDNRDKVQKCDSLKGLAVRYLDWAMQNKIPVKIDLSSLRRLGIRL</sequence>
<dbReference type="GO" id="GO:0000981">
    <property type="term" value="F:DNA-binding transcription factor activity, RNA polymerase II-specific"/>
    <property type="evidence" value="ECO:0007669"/>
    <property type="project" value="InterPro"/>
</dbReference>
<dbReference type="Gene3D" id="4.10.240.10">
    <property type="entry name" value="Zn(2)-C6 fungal-type DNA-binding domain"/>
    <property type="match status" value="1"/>
</dbReference>
<evidence type="ECO:0000259" key="6">
    <source>
        <dbReference type="PROSITE" id="PS50048"/>
    </source>
</evidence>
<dbReference type="SUPFAM" id="SSF57701">
    <property type="entry name" value="Zn2/Cys6 DNA-binding domain"/>
    <property type="match status" value="1"/>
</dbReference>
<dbReference type="PANTHER" id="PTHR38111">
    <property type="entry name" value="ZN(2)-C6 FUNGAL-TYPE DOMAIN-CONTAINING PROTEIN-RELATED"/>
    <property type="match status" value="1"/>
</dbReference>
<proteinExistence type="predicted"/>
<feature type="compositionally biased region" description="Polar residues" evidence="5">
    <location>
        <begin position="84"/>
        <end position="102"/>
    </location>
</feature>
<dbReference type="OrthoDB" id="3525185at2759"/>
<dbReference type="AlphaFoldDB" id="A0A9W9K9Q7"/>
<accession>A0A9W9K9Q7</accession>
<dbReference type="PROSITE" id="PS50048">
    <property type="entry name" value="ZN2_CY6_FUNGAL_2"/>
    <property type="match status" value="1"/>
</dbReference>
<reference evidence="7" key="1">
    <citation type="submission" date="2022-11" db="EMBL/GenBank/DDBJ databases">
        <authorList>
            <person name="Petersen C."/>
        </authorList>
    </citation>
    <scope>NUCLEOTIDE SEQUENCE</scope>
    <source>
        <strain evidence="7">IBT 30069</strain>
    </source>
</reference>
<keyword evidence="8" id="KW-1185">Reference proteome</keyword>
<dbReference type="Proteomes" id="UP001149165">
    <property type="component" value="Unassembled WGS sequence"/>
</dbReference>
<dbReference type="PANTHER" id="PTHR38111:SF2">
    <property type="entry name" value="FINGER DOMAIN PROTEIN, PUTATIVE (AFU_ORTHOLOGUE AFUA_1G01560)-RELATED"/>
    <property type="match status" value="1"/>
</dbReference>
<keyword evidence="4" id="KW-0539">Nucleus</keyword>